<organism evidence="2 3">
    <name type="scientific">Acrobeloides nanus</name>
    <dbReference type="NCBI Taxonomy" id="290746"/>
    <lineage>
        <taxon>Eukaryota</taxon>
        <taxon>Metazoa</taxon>
        <taxon>Ecdysozoa</taxon>
        <taxon>Nematoda</taxon>
        <taxon>Chromadorea</taxon>
        <taxon>Rhabditida</taxon>
        <taxon>Tylenchina</taxon>
        <taxon>Cephalobomorpha</taxon>
        <taxon>Cephaloboidea</taxon>
        <taxon>Cephalobidae</taxon>
        <taxon>Acrobeloides</taxon>
    </lineage>
</organism>
<dbReference type="InterPro" id="IPR001304">
    <property type="entry name" value="C-type_lectin-like"/>
</dbReference>
<dbReference type="CDD" id="cd00037">
    <property type="entry name" value="CLECT"/>
    <property type="match status" value="1"/>
</dbReference>
<dbReference type="SMART" id="SM00034">
    <property type="entry name" value="CLECT"/>
    <property type="match status" value="1"/>
</dbReference>
<keyword evidence="2" id="KW-1185">Reference proteome</keyword>
<dbReference type="AlphaFoldDB" id="A0A914E824"/>
<dbReference type="InterPro" id="IPR050111">
    <property type="entry name" value="C-type_lectin/snaclec_domain"/>
</dbReference>
<dbReference type="PROSITE" id="PS50041">
    <property type="entry name" value="C_TYPE_LECTIN_2"/>
    <property type="match status" value="2"/>
</dbReference>
<dbReference type="PANTHER" id="PTHR22803">
    <property type="entry name" value="MANNOSE, PHOSPHOLIPASE, LECTIN RECEPTOR RELATED"/>
    <property type="match status" value="1"/>
</dbReference>
<evidence type="ECO:0000313" key="2">
    <source>
        <dbReference type="Proteomes" id="UP000887540"/>
    </source>
</evidence>
<sequence length="203" mass="22963">MNNQWCYKFYGLPDTFYNAEAKCQNTHVNGHLASSTNVFLNSFIKTTLSDIVSDTSAKTWLGGFQNGSNWAWTDGSPFSYSTFDKGQNVTLNNCLSIIPNTGLWYSNDYIATSALTIDAGKWYDQVAIGLNDLEEIGDFHWTDETPFDYTNWEPGHPGCCQDVQKCSFFYADVQVNATDGYQKMATAKCEWIFRAFVCKKRSN</sequence>
<evidence type="ECO:0000259" key="1">
    <source>
        <dbReference type="PROSITE" id="PS50041"/>
    </source>
</evidence>
<dbReference type="WBParaSite" id="ACRNAN_scaffold6338.g28885.t1">
    <property type="protein sequence ID" value="ACRNAN_scaffold6338.g28885.t1"/>
    <property type="gene ID" value="ACRNAN_scaffold6338.g28885"/>
</dbReference>
<dbReference type="InterPro" id="IPR016187">
    <property type="entry name" value="CTDL_fold"/>
</dbReference>
<dbReference type="Proteomes" id="UP000887540">
    <property type="component" value="Unplaced"/>
</dbReference>
<dbReference type="SUPFAM" id="SSF56436">
    <property type="entry name" value="C-type lectin-like"/>
    <property type="match status" value="2"/>
</dbReference>
<reference evidence="3" key="1">
    <citation type="submission" date="2022-11" db="UniProtKB">
        <authorList>
            <consortium name="WormBaseParasite"/>
        </authorList>
    </citation>
    <scope>IDENTIFICATION</scope>
</reference>
<protein>
    <submittedName>
        <fullName evidence="3">C-type lectin domain-containing protein</fullName>
    </submittedName>
</protein>
<accession>A0A914E824</accession>
<evidence type="ECO:0000313" key="3">
    <source>
        <dbReference type="WBParaSite" id="ACRNAN_scaffold6338.g28885.t1"/>
    </source>
</evidence>
<dbReference type="Pfam" id="PF00059">
    <property type="entry name" value="Lectin_C"/>
    <property type="match status" value="1"/>
</dbReference>
<dbReference type="Gene3D" id="3.10.100.10">
    <property type="entry name" value="Mannose-Binding Protein A, subunit A"/>
    <property type="match status" value="2"/>
</dbReference>
<proteinExistence type="predicted"/>
<feature type="domain" description="C-type lectin" evidence="1">
    <location>
        <begin position="2"/>
        <end position="104"/>
    </location>
</feature>
<feature type="domain" description="C-type lectin" evidence="1">
    <location>
        <begin position="128"/>
        <end position="166"/>
    </location>
</feature>
<name>A0A914E824_9BILA</name>
<dbReference type="InterPro" id="IPR016186">
    <property type="entry name" value="C-type_lectin-like/link_sf"/>
</dbReference>